<organism evidence="1 2">
    <name type="scientific">Heterorhabditis bacteriophora</name>
    <name type="common">Entomopathogenic nematode worm</name>
    <dbReference type="NCBI Taxonomy" id="37862"/>
    <lineage>
        <taxon>Eukaryota</taxon>
        <taxon>Metazoa</taxon>
        <taxon>Ecdysozoa</taxon>
        <taxon>Nematoda</taxon>
        <taxon>Chromadorea</taxon>
        <taxon>Rhabditida</taxon>
        <taxon>Rhabditina</taxon>
        <taxon>Rhabditomorpha</taxon>
        <taxon>Strongyloidea</taxon>
        <taxon>Heterorhabditidae</taxon>
        <taxon>Heterorhabditis</taxon>
    </lineage>
</organism>
<reference evidence="2" key="1">
    <citation type="submission" date="2016-11" db="UniProtKB">
        <authorList>
            <consortium name="WormBaseParasite"/>
        </authorList>
    </citation>
    <scope>IDENTIFICATION</scope>
</reference>
<evidence type="ECO:0000313" key="2">
    <source>
        <dbReference type="WBParaSite" id="Hba_19742"/>
    </source>
</evidence>
<accession>A0A1I7XPN0</accession>
<protein>
    <submittedName>
        <fullName evidence="2">RT_RNaseH_2 domain-containing protein</fullName>
    </submittedName>
</protein>
<keyword evidence="1" id="KW-1185">Reference proteome</keyword>
<sequence>MKKQSFTRKKKSAVCEKNSRQKIVPYLHSRWDINFHVALDDYEETSDVHGNSLCTGYVLSTAKHHGQALWEGVRNSSTEKQLFSYPASLNKPEVYNLGKH</sequence>
<dbReference type="AlphaFoldDB" id="A0A1I7XPN0"/>
<dbReference type="Proteomes" id="UP000095283">
    <property type="component" value="Unplaced"/>
</dbReference>
<name>A0A1I7XPN0_HETBA</name>
<proteinExistence type="predicted"/>
<dbReference type="WBParaSite" id="Hba_19742">
    <property type="protein sequence ID" value="Hba_19742"/>
    <property type="gene ID" value="Hba_19742"/>
</dbReference>
<evidence type="ECO:0000313" key="1">
    <source>
        <dbReference type="Proteomes" id="UP000095283"/>
    </source>
</evidence>